<gene>
    <name evidence="12" type="primary">gspG</name>
    <name evidence="12" type="ORF">D1012_17745</name>
</gene>
<dbReference type="SUPFAM" id="SSF54523">
    <property type="entry name" value="Pili subunits"/>
    <property type="match status" value="1"/>
</dbReference>
<evidence type="ECO:0000256" key="10">
    <source>
        <dbReference type="SAM" id="Phobius"/>
    </source>
</evidence>
<dbReference type="PROSITE" id="PS00409">
    <property type="entry name" value="PROKAR_NTER_METHYL"/>
    <property type="match status" value="1"/>
</dbReference>
<accession>A0A411YYT6</accession>
<dbReference type="NCBIfam" id="TIGR01710">
    <property type="entry name" value="typeII_sec_gspG"/>
    <property type="match status" value="1"/>
</dbReference>
<dbReference type="InterPro" id="IPR045584">
    <property type="entry name" value="Pilin-like"/>
</dbReference>
<dbReference type="RefSeq" id="WP_118155419.1">
    <property type="nucleotide sequence ID" value="NZ_QWEY01000011.1"/>
</dbReference>
<evidence type="ECO:0000256" key="3">
    <source>
        <dbReference type="ARBA" id="ARBA00020042"/>
    </source>
</evidence>
<evidence type="ECO:0000256" key="8">
    <source>
        <dbReference type="ARBA" id="ARBA00022989"/>
    </source>
</evidence>
<sequence length="143" mass="15493">MALTKTRTRNPKAGLTLLEVMVVLAIIALIAGLAAPRLMDSFGRAKARSATIQMENLRSAVQLFYLDAGRYPSEAEGLTALTTAPQSVQNWRGPYLDGPEDLNDPWNRPYIYRSPAGDKAFEITTYGADGRAGGTSEDSDISL</sequence>
<name>A0A411YYT6_9RHOB</name>
<dbReference type="PANTHER" id="PTHR30093">
    <property type="entry name" value="GENERAL SECRETION PATHWAY PROTEIN G"/>
    <property type="match status" value="1"/>
</dbReference>
<keyword evidence="8 10" id="KW-1133">Transmembrane helix</keyword>
<evidence type="ECO:0000256" key="7">
    <source>
        <dbReference type="ARBA" id="ARBA00022692"/>
    </source>
</evidence>
<feature type="transmembrane region" description="Helical" evidence="10">
    <location>
        <begin position="20"/>
        <end position="39"/>
    </location>
</feature>
<dbReference type="PRINTS" id="PR00813">
    <property type="entry name" value="BCTERIALGSPG"/>
</dbReference>
<evidence type="ECO:0000313" key="13">
    <source>
        <dbReference type="Proteomes" id="UP000284547"/>
    </source>
</evidence>
<dbReference type="InterPro" id="IPR000983">
    <property type="entry name" value="Bac_GSPG_pilin"/>
</dbReference>
<keyword evidence="13" id="KW-1185">Reference proteome</keyword>
<keyword evidence="7 10" id="KW-0812">Transmembrane</keyword>
<keyword evidence="6" id="KW-0997">Cell inner membrane</keyword>
<comment type="similarity">
    <text evidence="2">Belongs to the GSP G family.</text>
</comment>
<dbReference type="NCBIfam" id="TIGR02532">
    <property type="entry name" value="IV_pilin_GFxxxE"/>
    <property type="match status" value="1"/>
</dbReference>
<dbReference type="GO" id="GO:0015627">
    <property type="term" value="C:type II protein secretion system complex"/>
    <property type="evidence" value="ECO:0007669"/>
    <property type="project" value="InterPro"/>
</dbReference>
<dbReference type="AlphaFoldDB" id="A0A411YYT6"/>
<dbReference type="InterPro" id="IPR012902">
    <property type="entry name" value="N_methyl_site"/>
</dbReference>
<evidence type="ECO:0000256" key="2">
    <source>
        <dbReference type="ARBA" id="ARBA00009984"/>
    </source>
</evidence>
<feature type="domain" description="Type II secretion system protein GspG C-terminal" evidence="11">
    <location>
        <begin position="37"/>
        <end position="142"/>
    </location>
</feature>
<keyword evidence="4" id="KW-1003">Cell membrane</keyword>
<dbReference type="Gene3D" id="3.30.700.10">
    <property type="entry name" value="Glycoprotein, Type 4 Pilin"/>
    <property type="match status" value="1"/>
</dbReference>
<dbReference type="EMBL" id="QWEY01000011">
    <property type="protein sequence ID" value="RGP35905.1"/>
    <property type="molecule type" value="Genomic_DNA"/>
</dbReference>
<reference evidence="12 13" key="1">
    <citation type="submission" date="2018-08" db="EMBL/GenBank/DDBJ databases">
        <title>Flavobacterium tibetense sp. nov., isolated from a wetland YonghuCo on Tibetan Plateau.</title>
        <authorList>
            <person name="Phurbu D."/>
            <person name="Lu H."/>
            <person name="Xing P."/>
        </authorList>
    </citation>
    <scope>NUCLEOTIDE SEQUENCE [LARGE SCALE GENOMIC DNA]</scope>
    <source>
        <strain evidence="12 13">DJC</strain>
    </source>
</reference>
<keyword evidence="9 10" id="KW-0472">Membrane</keyword>
<dbReference type="InterPro" id="IPR013545">
    <property type="entry name" value="T2SS_protein-GspG_C"/>
</dbReference>
<dbReference type="InterPro" id="IPR010054">
    <property type="entry name" value="Type2_sec_GspG"/>
</dbReference>
<comment type="subcellular location">
    <subcellularLocation>
        <location evidence="1">Cell inner membrane</location>
        <topology evidence="1">Single-pass membrane protein</topology>
    </subcellularLocation>
</comment>
<evidence type="ECO:0000256" key="6">
    <source>
        <dbReference type="ARBA" id="ARBA00022519"/>
    </source>
</evidence>
<dbReference type="OrthoDB" id="9795612at2"/>
<keyword evidence="5" id="KW-0488">Methylation</keyword>
<evidence type="ECO:0000256" key="1">
    <source>
        <dbReference type="ARBA" id="ARBA00004377"/>
    </source>
</evidence>
<evidence type="ECO:0000259" key="11">
    <source>
        <dbReference type="Pfam" id="PF08334"/>
    </source>
</evidence>
<dbReference type="GO" id="GO:0015628">
    <property type="term" value="P:protein secretion by the type II secretion system"/>
    <property type="evidence" value="ECO:0007669"/>
    <property type="project" value="InterPro"/>
</dbReference>
<dbReference type="GO" id="GO:0005886">
    <property type="term" value="C:plasma membrane"/>
    <property type="evidence" value="ECO:0007669"/>
    <property type="project" value="UniProtKB-SubCell"/>
</dbReference>
<evidence type="ECO:0000256" key="9">
    <source>
        <dbReference type="ARBA" id="ARBA00023136"/>
    </source>
</evidence>
<dbReference type="Pfam" id="PF07963">
    <property type="entry name" value="N_methyl"/>
    <property type="match status" value="1"/>
</dbReference>
<evidence type="ECO:0000256" key="4">
    <source>
        <dbReference type="ARBA" id="ARBA00022475"/>
    </source>
</evidence>
<protein>
    <recommendedName>
        <fullName evidence="3">Type II secretion system core protein G</fullName>
    </recommendedName>
</protein>
<comment type="caution">
    <text evidence="12">The sequence shown here is derived from an EMBL/GenBank/DDBJ whole genome shotgun (WGS) entry which is preliminary data.</text>
</comment>
<organism evidence="12 13">
    <name type="scientific">Pseudotabrizicola alkalilacus</name>
    <dbReference type="NCBI Taxonomy" id="2305252"/>
    <lineage>
        <taxon>Bacteria</taxon>
        <taxon>Pseudomonadati</taxon>
        <taxon>Pseudomonadota</taxon>
        <taxon>Alphaproteobacteria</taxon>
        <taxon>Rhodobacterales</taxon>
        <taxon>Paracoccaceae</taxon>
        <taxon>Pseudotabrizicola</taxon>
    </lineage>
</organism>
<dbReference type="Pfam" id="PF08334">
    <property type="entry name" value="T2SSG"/>
    <property type="match status" value="1"/>
</dbReference>
<proteinExistence type="inferred from homology"/>
<evidence type="ECO:0000313" key="12">
    <source>
        <dbReference type="EMBL" id="RGP35905.1"/>
    </source>
</evidence>
<dbReference type="PANTHER" id="PTHR30093:SF45">
    <property type="entry name" value="TYPE II SECRETION SYSTEM CORE PROTEIN G"/>
    <property type="match status" value="1"/>
</dbReference>
<dbReference type="Proteomes" id="UP000284547">
    <property type="component" value="Unassembled WGS sequence"/>
</dbReference>
<evidence type="ECO:0000256" key="5">
    <source>
        <dbReference type="ARBA" id="ARBA00022481"/>
    </source>
</evidence>